<dbReference type="InParanoid" id="A0A6P8HYI5"/>
<dbReference type="InterPro" id="IPR011992">
    <property type="entry name" value="EF-hand-dom_pair"/>
</dbReference>
<dbReference type="CDD" id="cd15898">
    <property type="entry name" value="EFh_PI-PLC"/>
    <property type="match status" value="1"/>
</dbReference>
<gene>
    <name evidence="5" type="primary">LOC116294298</name>
</gene>
<dbReference type="AlphaFoldDB" id="A0A6P8HYI5"/>
<dbReference type="Gene3D" id="2.30.29.30">
    <property type="entry name" value="Pleckstrin-homology domain (PH domain)/Phosphotyrosine-binding domain (PTB)"/>
    <property type="match status" value="2"/>
</dbReference>
<keyword evidence="1" id="KW-0443">Lipid metabolism</keyword>
<proteinExistence type="predicted"/>
<dbReference type="SMART" id="SM00148">
    <property type="entry name" value="PLCXc"/>
    <property type="match status" value="1"/>
</dbReference>
<dbReference type="SUPFAM" id="SSF51695">
    <property type="entry name" value="PLC-like phosphodiesterases"/>
    <property type="match status" value="1"/>
</dbReference>
<evidence type="ECO:0000313" key="5">
    <source>
        <dbReference type="RefSeq" id="XP_031557725.1"/>
    </source>
</evidence>
<dbReference type="SUPFAM" id="SSF49562">
    <property type="entry name" value="C2 domain (Calcium/lipid-binding domain, CaLB)"/>
    <property type="match status" value="1"/>
</dbReference>
<dbReference type="SUPFAM" id="SSF50729">
    <property type="entry name" value="PH domain-like"/>
    <property type="match status" value="2"/>
</dbReference>
<dbReference type="SMART" id="SM00233">
    <property type="entry name" value="PH"/>
    <property type="match status" value="2"/>
</dbReference>
<dbReference type="Gene3D" id="2.60.40.150">
    <property type="entry name" value="C2 domain"/>
    <property type="match status" value="1"/>
</dbReference>
<name>A0A6P8HYI5_ACTTE</name>
<keyword evidence="1" id="KW-0442">Lipid degradation</keyword>
<dbReference type="EC" id="3.1.4.11" evidence="1"/>
<dbReference type="KEGG" id="aten:116294298"/>
<dbReference type="Pfam" id="PF00387">
    <property type="entry name" value="PI-PLC-Y"/>
    <property type="match status" value="1"/>
</dbReference>
<evidence type="ECO:0000313" key="4">
    <source>
        <dbReference type="Proteomes" id="UP000515163"/>
    </source>
</evidence>
<dbReference type="PROSITE" id="PS50007">
    <property type="entry name" value="PIPLC_X_DOMAIN"/>
    <property type="match status" value="1"/>
</dbReference>
<keyword evidence="4" id="KW-1185">Reference proteome</keyword>
<dbReference type="OrthoDB" id="269822at2759"/>
<dbReference type="InterPro" id="IPR035892">
    <property type="entry name" value="C2_domain_sf"/>
</dbReference>
<dbReference type="CDD" id="cd00821">
    <property type="entry name" value="PH"/>
    <property type="match status" value="1"/>
</dbReference>
<dbReference type="InterPro" id="IPR017946">
    <property type="entry name" value="PLC-like_Pdiesterase_TIM-brl"/>
</dbReference>
<dbReference type="InterPro" id="IPR001192">
    <property type="entry name" value="PI-PLC_fam"/>
</dbReference>
<dbReference type="PROSITE" id="PS50003">
    <property type="entry name" value="PH_DOMAIN"/>
    <property type="match status" value="1"/>
</dbReference>
<dbReference type="CDD" id="cd00275">
    <property type="entry name" value="C2_PLC_like"/>
    <property type="match status" value="1"/>
</dbReference>
<dbReference type="GeneID" id="116294298"/>
<dbReference type="RefSeq" id="XP_031557725.1">
    <property type="nucleotide sequence ID" value="XM_031701865.1"/>
</dbReference>
<dbReference type="InterPro" id="IPR000909">
    <property type="entry name" value="PLipase_C_PInositol-sp_X_dom"/>
</dbReference>
<reference evidence="5" key="1">
    <citation type="submission" date="2025-08" db="UniProtKB">
        <authorList>
            <consortium name="RefSeq"/>
        </authorList>
    </citation>
    <scope>IDENTIFICATION</scope>
</reference>
<sequence>MAETSVDTGSRSTGIDLWTSRPSIQHGGVDLKSVIKAGYLCGLSSSKSKYYVLTKSSLDSYKNRHCDKLKGSVPLVAMETIEICVHSNRSLQITGPYEHPIILQALSRDEAQEWKRAIEEGICHWRLDSEQDCSNPKIQSREMKTPNKALTDMESKLMMYPSLKRAFDQSPTSDLVFFSAASEVHHEFAMIKYARAGKAIPHEKLVKLDNDNLHIMWKKRSKHSFSFRNTLALNKVVEVRCGQQTKNFNKFPYTEVENQSFSLIFEKEQGEWGQLVSLDLICDSLKAFDKWHSALKEIIYSKDARLNRQKYGGIDPVVLWLKRHWSVLISKRSKSIAADQVLTFANHCWPEGNNKKLLKNHIRNVLETQCGVSHAEERLVWNSFLLLFDSLNEQARLFGVYARYARSFPHLGMTPEEFKEFLMKEQKEYLSVDVCSRLIYFHDKVHTMFKRKCAGNDPDDYKRSKHFLSYHGFISYIRSGDNSVVNPEHNTVHQDMDQPLSDYFINSSHNTYLTGHQFRGQSSLEAYVRALLLGCRCIELDCWDGPDEPIITHGYTPTSRIRFRDVVQVIREYAFETSDYPVILSLENHCSQQQQAIMADIFMNELGDMLATNNLCVERKENKLPSPNDLKRKIILKGKIKLKKKSRALAKFSVGAMNVQNVSPKQRKISKTAVWHSQSVSQLTTTVSAQSLNVMASSPTSLTGDKLDVSNISNQQEEVFNTVLLEGAMDKLIVYCRALPYKKNDVSDDCCQMYSFSESTIYDLVSANPREMVSLSKRHLVRAYPKVSRVDSSNYDPQWAWNAGVQLVALNFQKPDSGMHLNQGKFRKNGGCGYILKPDALRNNNQNRSGYHPMITASPIGGKSCYFTFEVLSGQYLHIDDGCRLPVRVEIDTVGIPADCATFATEVRYERLNPQWSNTKHMFNVAMPELCLVYFKVLTVIQRNKTKLLFQNVISLDSIRQGIRYIQLRTPTGVLTSHSGLFVKIRLQQFQQASYQVKGTSRERLLTI</sequence>
<dbReference type="GO" id="GO:0016042">
    <property type="term" value="P:lipid catabolic process"/>
    <property type="evidence" value="ECO:0007669"/>
    <property type="project" value="UniProtKB-KW"/>
</dbReference>
<dbReference type="InterPro" id="IPR011993">
    <property type="entry name" value="PH-like_dom_sf"/>
</dbReference>
<feature type="domain" description="PH" evidence="2">
    <location>
        <begin position="33"/>
        <end position="123"/>
    </location>
</feature>
<dbReference type="CDD" id="cd08558">
    <property type="entry name" value="PI-PLCc_eukaryota"/>
    <property type="match status" value="1"/>
</dbReference>
<dbReference type="GO" id="GO:0004435">
    <property type="term" value="F:phosphatidylinositol-4,5-bisphosphate phospholipase C activity"/>
    <property type="evidence" value="ECO:0007669"/>
    <property type="project" value="UniProtKB-EC"/>
</dbReference>
<accession>A0A6P8HYI5</accession>
<evidence type="ECO:0000259" key="3">
    <source>
        <dbReference type="PROSITE" id="PS50008"/>
    </source>
</evidence>
<dbReference type="InterPro" id="IPR001849">
    <property type="entry name" value="PH_domain"/>
</dbReference>
<evidence type="ECO:0000256" key="1">
    <source>
        <dbReference type="RuleBase" id="RU361133"/>
    </source>
</evidence>
<dbReference type="InterPro" id="IPR001711">
    <property type="entry name" value="PLipase_C_Pinositol-sp_Y"/>
</dbReference>
<dbReference type="PANTHER" id="PTHR10336">
    <property type="entry name" value="PHOSPHOINOSITIDE-SPECIFIC PHOSPHOLIPASE C FAMILY PROTEIN"/>
    <property type="match status" value="1"/>
</dbReference>
<feature type="domain" description="PI-PLC Y-box" evidence="3">
    <location>
        <begin position="729"/>
        <end position="842"/>
    </location>
</feature>
<organism evidence="4 5">
    <name type="scientific">Actinia tenebrosa</name>
    <name type="common">Australian red waratah sea anemone</name>
    <dbReference type="NCBI Taxonomy" id="6105"/>
    <lineage>
        <taxon>Eukaryota</taxon>
        <taxon>Metazoa</taxon>
        <taxon>Cnidaria</taxon>
        <taxon>Anthozoa</taxon>
        <taxon>Hexacorallia</taxon>
        <taxon>Actiniaria</taxon>
        <taxon>Actiniidae</taxon>
        <taxon>Actinia</taxon>
    </lineage>
</organism>
<dbReference type="PROSITE" id="PS50008">
    <property type="entry name" value="PIPLC_Y_DOMAIN"/>
    <property type="match status" value="1"/>
</dbReference>
<evidence type="ECO:0000259" key="2">
    <source>
        <dbReference type="PROSITE" id="PS50003"/>
    </source>
</evidence>
<dbReference type="PANTHER" id="PTHR10336:SF80">
    <property type="entry name" value="C2 DOMAIN-CONTAINING PROTEIN"/>
    <property type="match status" value="1"/>
</dbReference>
<dbReference type="Proteomes" id="UP000515163">
    <property type="component" value="Unplaced"/>
</dbReference>
<dbReference type="GO" id="GO:0051209">
    <property type="term" value="P:release of sequestered calcium ion into cytosol"/>
    <property type="evidence" value="ECO:0007669"/>
    <property type="project" value="TreeGrafter"/>
</dbReference>
<dbReference type="GO" id="GO:0048015">
    <property type="term" value="P:phosphatidylinositol-mediated signaling"/>
    <property type="evidence" value="ECO:0007669"/>
    <property type="project" value="TreeGrafter"/>
</dbReference>
<dbReference type="Gene3D" id="3.20.20.190">
    <property type="entry name" value="Phosphatidylinositol (PI) phosphodiesterase"/>
    <property type="match status" value="1"/>
</dbReference>
<protein>
    <recommendedName>
        <fullName evidence="1">Phosphoinositide phospholipase C</fullName>
        <ecNumber evidence="1">3.1.4.11</ecNumber>
    </recommendedName>
</protein>
<dbReference type="Pfam" id="PF00388">
    <property type="entry name" value="PI-PLC-X"/>
    <property type="match status" value="1"/>
</dbReference>
<keyword evidence="1" id="KW-0378">Hydrolase</keyword>
<dbReference type="SUPFAM" id="SSF47473">
    <property type="entry name" value="EF-hand"/>
    <property type="match status" value="1"/>
</dbReference>
<dbReference type="SMART" id="SM00149">
    <property type="entry name" value="PLCYc"/>
    <property type="match status" value="1"/>
</dbReference>
<dbReference type="Gene3D" id="1.10.238.10">
    <property type="entry name" value="EF-hand"/>
    <property type="match status" value="1"/>
</dbReference>
<dbReference type="PRINTS" id="PR00390">
    <property type="entry name" value="PHPHLIPASEC"/>
</dbReference>
<comment type="catalytic activity">
    <reaction evidence="1">
        <text>a 1,2-diacyl-sn-glycero-3-phospho-(1D-myo-inositol-4,5-bisphosphate) + H2O = 1D-myo-inositol 1,4,5-trisphosphate + a 1,2-diacyl-sn-glycerol + H(+)</text>
        <dbReference type="Rhea" id="RHEA:33179"/>
        <dbReference type="ChEBI" id="CHEBI:15377"/>
        <dbReference type="ChEBI" id="CHEBI:15378"/>
        <dbReference type="ChEBI" id="CHEBI:17815"/>
        <dbReference type="ChEBI" id="CHEBI:58456"/>
        <dbReference type="ChEBI" id="CHEBI:203600"/>
        <dbReference type="EC" id="3.1.4.11"/>
    </reaction>
</comment>
<dbReference type="GO" id="GO:0046488">
    <property type="term" value="P:phosphatidylinositol metabolic process"/>
    <property type="evidence" value="ECO:0007669"/>
    <property type="project" value="TreeGrafter"/>
</dbReference>